<name>A0AAW1C036_CROAD</name>
<dbReference type="InterPro" id="IPR007590">
    <property type="entry name" value="Saf4/Yju2"/>
</dbReference>
<reference evidence="6 7" key="1">
    <citation type="journal article" date="2024" name="Proc. Natl. Acad. Sci. U.S.A.">
        <title>The genetic regulatory architecture and epigenomic basis for age-related changes in rattlesnake venom.</title>
        <authorList>
            <person name="Hogan M.P."/>
            <person name="Holding M.L."/>
            <person name="Nystrom G.S."/>
            <person name="Colston T.J."/>
            <person name="Bartlett D.A."/>
            <person name="Mason A.J."/>
            <person name="Ellsworth S.A."/>
            <person name="Rautsaw R.M."/>
            <person name="Lawrence K.C."/>
            <person name="Strickland J.L."/>
            <person name="He B."/>
            <person name="Fraser P."/>
            <person name="Margres M.J."/>
            <person name="Gilbert D.M."/>
            <person name="Gibbs H.L."/>
            <person name="Parkinson C.L."/>
            <person name="Rokyta D.R."/>
        </authorList>
    </citation>
    <scope>NUCLEOTIDE SEQUENCE [LARGE SCALE GENOMIC DNA]</scope>
    <source>
        <strain evidence="6">DRR0105</strain>
    </source>
</reference>
<dbReference type="Pfam" id="PF09495">
    <property type="entry name" value="DUF2462"/>
    <property type="match status" value="1"/>
</dbReference>
<feature type="region of interest" description="Disordered" evidence="5">
    <location>
        <begin position="419"/>
        <end position="439"/>
    </location>
</feature>
<comment type="similarity">
    <text evidence="1">Belongs to the CWC16 family.</text>
</comment>
<evidence type="ECO:0000256" key="1">
    <source>
        <dbReference type="ARBA" id="ARBA00005595"/>
    </source>
</evidence>
<accession>A0AAW1C036</accession>
<dbReference type="AlphaFoldDB" id="A0AAW1C036"/>
<evidence type="ECO:0000313" key="6">
    <source>
        <dbReference type="EMBL" id="KAK9407692.1"/>
    </source>
</evidence>
<dbReference type="InterPro" id="IPR019034">
    <property type="entry name" value="UPF0390"/>
</dbReference>
<evidence type="ECO:0000256" key="3">
    <source>
        <dbReference type="ARBA" id="ARBA00037140"/>
    </source>
</evidence>
<dbReference type="GO" id="GO:0000398">
    <property type="term" value="P:mRNA splicing, via spliceosome"/>
    <property type="evidence" value="ECO:0007669"/>
    <property type="project" value="InterPro"/>
</dbReference>
<organism evidence="6 7">
    <name type="scientific">Crotalus adamanteus</name>
    <name type="common">Eastern diamondback rattlesnake</name>
    <dbReference type="NCBI Taxonomy" id="8729"/>
    <lineage>
        <taxon>Eukaryota</taxon>
        <taxon>Metazoa</taxon>
        <taxon>Chordata</taxon>
        <taxon>Craniata</taxon>
        <taxon>Vertebrata</taxon>
        <taxon>Euteleostomi</taxon>
        <taxon>Lepidosauria</taxon>
        <taxon>Squamata</taxon>
        <taxon>Bifurcata</taxon>
        <taxon>Unidentata</taxon>
        <taxon>Episquamata</taxon>
        <taxon>Toxicofera</taxon>
        <taxon>Serpentes</taxon>
        <taxon>Colubroidea</taxon>
        <taxon>Viperidae</taxon>
        <taxon>Crotalinae</taxon>
        <taxon>Crotalus</taxon>
    </lineage>
</organism>
<sequence>MGERKGVNKYYPPDFDPAKHGSLNKYRNSHPLRERARKLSQGILIIRFEMPYNIWCDGCQNHIGMGVRYNAEKKKVGNYYTTPIFRFRMKCHLCPNYIEMQTDPASCDYVIVSGARRKEERWDAEASEQIVATAHEEKQKLETDAMYRLEHGTQDQSKLQRALPTLQNIQEAQSAWKDDFAINSLLRRKFREEKKVLQEEEKKDLALQARANLSIPLVQEAEEDRHLAALLKYQSLDSYEDKQKQKRNEIVDRPWFSSPKTNDTLKKLAFVGKSPSSKSLVPLNSLGVVCRKSKDTKQVSSEGESNISDAPAQLFGGGGAFYPSSAWAVPAGSGVRVGPKAPGSMAQGKQKFKARKTAAAGKKAPAATRGPRKGGRVIAPKKTRVIQQQKVKKNLEVTIRKKIEHEVVMKASAKLPKKLSLLKAPKMKTKKDLGHSSKS</sequence>
<dbReference type="Pfam" id="PF04502">
    <property type="entry name" value="Saf4_Yju2"/>
    <property type="match status" value="1"/>
</dbReference>
<dbReference type="PANTHER" id="PTHR12111">
    <property type="entry name" value="SPLICING FACTOR YJU2"/>
    <property type="match status" value="1"/>
</dbReference>
<gene>
    <name evidence="6" type="ORF">NXF25_006466</name>
</gene>
<dbReference type="EMBL" id="JAOTOJ010000002">
    <property type="protein sequence ID" value="KAK9407692.1"/>
    <property type="molecule type" value="Genomic_DNA"/>
</dbReference>
<evidence type="ECO:0000256" key="2">
    <source>
        <dbReference type="ARBA" id="ARBA00029515"/>
    </source>
</evidence>
<dbReference type="PANTHER" id="PTHR12111:SF2">
    <property type="entry name" value="SPLICING FACTOR YJU2B-RELATED"/>
    <property type="match status" value="1"/>
</dbReference>
<feature type="compositionally biased region" description="Basic and acidic residues" evidence="5">
    <location>
        <begin position="430"/>
        <end position="439"/>
    </location>
</feature>
<evidence type="ECO:0000256" key="4">
    <source>
        <dbReference type="ARBA" id="ARBA00041764"/>
    </source>
</evidence>
<evidence type="ECO:0000313" key="7">
    <source>
        <dbReference type="Proteomes" id="UP001474421"/>
    </source>
</evidence>
<evidence type="ECO:0000256" key="5">
    <source>
        <dbReference type="SAM" id="MobiDB-lite"/>
    </source>
</evidence>
<protein>
    <recommendedName>
        <fullName evidence="2">Probable splicing factor YJU2B</fullName>
    </recommendedName>
    <alternativeName>
        <fullName evidence="4">Coiled-coil domain-containing protein 130</fullName>
    </alternativeName>
</protein>
<keyword evidence="7" id="KW-1185">Reference proteome</keyword>
<proteinExistence type="inferred from homology"/>
<comment type="caution">
    <text evidence="6">The sequence shown here is derived from an EMBL/GenBank/DDBJ whole genome shotgun (WGS) entry which is preliminary data.</text>
</comment>
<dbReference type="Proteomes" id="UP001474421">
    <property type="component" value="Unassembled WGS sequence"/>
</dbReference>
<comment type="function">
    <text evidence="3">May be involved in mRNA splicing.</text>
</comment>
<dbReference type="GO" id="GO:0071014">
    <property type="term" value="C:post-mRNA release spliceosomal complex"/>
    <property type="evidence" value="ECO:0007669"/>
    <property type="project" value="TreeGrafter"/>
</dbReference>
<dbReference type="GO" id="GO:0005684">
    <property type="term" value="C:U2-type spliceosomal complex"/>
    <property type="evidence" value="ECO:0007669"/>
    <property type="project" value="TreeGrafter"/>
</dbReference>